<comment type="function">
    <text evidence="8">Ligates lysine onto the cytidine present at position 34 of the AUA codon-specific tRNA(Ile) that contains the anticodon CAU, in an ATP-dependent manner. Cytidine is converted to lysidine, thus changing the amino acid specificity of the tRNA from methionine to isoleucine.</text>
</comment>
<dbReference type="PATRIC" id="fig|2340.3.peg.654"/>
<dbReference type="OrthoDB" id="9807403at2"/>
<comment type="similarity">
    <text evidence="8">Belongs to the tRNA(Ile)-lysidine synthase family.</text>
</comment>
<dbReference type="Pfam" id="PF11734">
    <property type="entry name" value="TilS_C"/>
    <property type="match status" value="1"/>
</dbReference>
<evidence type="ECO:0000256" key="2">
    <source>
        <dbReference type="ARBA" id="ARBA00022490"/>
    </source>
</evidence>
<keyword evidence="2 8" id="KW-0963">Cytoplasm</keyword>
<dbReference type="SUPFAM" id="SSF56037">
    <property type="entry name" value="PheT/TilS domain"/>
    <property type="match status" value="1"/>
</dbReference>
<dbReference type="InterPro" id="IPR014729">
    <property type="entry name" value="Rossmann-like_a/b/a_fold"/>
</dbReference>
<evidence type="ECO:0000256" key="4">
    <source>
        <dbReference type="ARBA" id="ARBA00022694"/>
    </source>
</evidence>
<dbReference type="GO" id="GO:0006400">
    <property type="term" value="P:tRNA modification"/>
    <property type="evidence" value="ECO:0007669"/>
    <property type="project" value="UniProtKB-UniRule"/>
</dbReference>
<evidence type="ECO:0000259" key="9">
    <source>
        <dbReference type="SMART" id="SM00977"/>
    </source>
</evidence>
<dbReference type="Pfam" id="PF01171">
    <property type="entry name" value="ATP_bind_3"/>
    <property type="match status" value="1"/>
</dbReference>
<keyword evidence="5 8" id="KW-0547">Nucleotide-binding</keyword>
<feature type="binding site" evidence="8">
    <location>
        <begin position="33"/>
        <end position="38"/>
    </location>
    <ligand>
        <name>ATP</name>
        <dbReference type="ChEBI" id="CHEBI:30616"/>
    </ligand>
</feature>
<dbReference type="SMART" id="SM00977">
    <property type="entry name" value="TilS_C"/>
    <property type="match status" value="1"/>
</dbReference>
<dbReference type="SUPFAM" id="SSF52402">
    <property type="entry name" value="Adenine nucleotide alpha hydrolases-like"/>
    <property type="match status" value="1"/>
</dbReference>
<dbReference type="InterPro" id="IPR012795">
    <property type="entry name" value="tRNA_Ile_lys_synt_N"/>
</dbReference>
<dbReference type="GO" id="GO:0032267">
    <property type="term" value="F:tRNA(Ile)-lysidine synthase activity"/>
    <property type="evidence" value="ECO:0007669"/>
    <property type="project" value="UniProtKB-EC"/>
</dbReference>
<dbReference type="GO" id="GO:0005524">
    <property type="term" value="F:ATP binding"/>
    <property type="evidence" value="ECO:0007669"/>
    <property type="project" value="UniProtKB-UniRule"/>
</dbReference>
<comment type="subcellular location">
    <subcellularLocation>
        <location evidence="1 8">Cytoplasm</location>
    </subcellularLocation>
</comment>
<evidence type="ECO:0000256" key="1">
    <source>
        <dbReference type="ARBA" id="ARBA00004496"/>
    </source>
</evidence>
<keyword evidence="6 8" id="KW-0067">ATP-binding</keyword>
<evidence type="ECO:0000256" key="7">
    <source>
        <dbReference type="ARBA" id="ARBA00048539"/>
    </source>
</evidence>
<dbReference type="EMBL" id="JRAA01000001">
    <property type="protein sequence ID" value="KHF26143.1"/>
    <property type="molecule type" value="Genomic_DNA"/>
</dbReference>
<dbReference type="SUPFAM" id="SSF82829">
    <property type="entry name" value="MesJ substrate recognition domain-like"/>
    <property type="match status" value="1"/>
</dbReference>
<accession>A0A0B0H7G9</accession>
<dbReference type="GO" id="GO:0005737">
    <property type="term" value="C:cytoplasm"/>
    <property type="evidence" value="ECO:0007669"/>
    <property type="project" value="UniProtKB-SubCell"/>
</dbReference>
<dbReference type="HAMAP" id="MF_01161">
    <property type="entry name" value="tRNA_Ile_lys_synt"/>
    <property type="match status" value="1"/>
</dbReference>
<evidence type="ECO:0000256" key="5">
    <source>
        <dbReference type="ARBA" id="ARBA00022741"/>
    </source>
</evidence>
<dbReference type="InterPro" id="IPR012796">
    <property type="entry name" value="Lysidine-tRNA-synth_C"/>
</dbReference>
<evidence type="ECO:0000256" key="3">
    <source>
        <dbReference type="ARBA" id="ARBA00022598"/>
    </source>
</evidence>
<sequence length="434" mass="48634">MGVLKRDDAFNPQQLLQVIKKAPPTGRFLLALSGGVDSIVLLDAMVAIRKSLLPVRFAAVHVNHQLHPRAEAWTDHCRQACESHNIELSVLTVEVENGDGPEASARQARYDAIAAIMEPGDVLLSAHHLDDQAETLLLNLMRGSGLRGLAGMPLLRPFADGWLMRPLLDCSRQQLLDYANNRMLEWIDDPSNLDESLDRNFVRHSVIPLLQNRWPAASGSLATSAGLLQESDELLGIQIEDELAACVDERACLLLPVLLEHEEKMQALLVRKWCESRGFGSPPRARLYELLKQLESPADRQPAFTWNSLFIARHADRLIAHQLLPEHDSNWRSSWKGGEPLQLPGNLGVLHSAGGQFNMPLEVGFRRGGERLLQGGMHRDLKALFHMNDVPAWLRERVPLLFREGELIAIADMLISDTADIKIDWRRGKGWPNY</sequence>
<evidence type="ECO:0000313" key="11">
    <source>
        <dbReference type="Proteomes" id="UP000030856"/>
    </source>
</evidence>
<comment type="caution">
    <text evidence="10">The sequence shown here is derived from an EMBL/GenBank/DDBJ whole genome shotgun (WGS) entry which is preliminary data.</text>
</comment>
<organism evidence="10 11">
    <name type="scientific">Solemya velum gill symbiont</name>
    <dbReference type="NCBI Taxonomy" id="2340"/>
    <lineage>
        <taxon>Bacteria</taxon>
        <taxon>Pseudomonadati</taxon>
        <taxon>Pseudomonadota</taxon>
        <taxon>Gammaproteobacteria</taxon>
        <taxon>sulfur-oxidizing symbionts</taxon>
    </lineage>
</organism>
<evidence type="ECO:0000256" key="8">
    <source>
        <dbReference type="HAMAP-Rule" id="MF_01161"/>
    </source>
</evidence>
<dbReference type="NCBIfam" id="TIGR02432">
    <property type="entry name" value="lysidine_TilS_N"/>
    <property type="match status" value="1"/>
</dbReference>
<dbReference type="NCBIfam" id="TIGR02433">
    <property type="entry name" value="lysidine_TilS_C"/>
    <property type="match status" value="1"/>
</dbReference>
<dbReference type="Gene3D" id="3.40.50.620">
    <property type="entry name" value="HUPs"/>
    <property type="match status" value="1"/>
</dbReference>
<dbReference type="CDD" id="cd01992">
    <property type="entry name" value="TilS_N"/>
    <property type="match status" value="1"/>
</dbReference>
<dbReference type="Pfam" id="PF09179">
    <property type="entry name" value="TilS"/>
    <property type="match status" value="1"/>
</dbReference>
<dbReference type="PANTHER" id="PTHR43033">
    <property type="entry name" value="TRNA(ILE)-LYSIDINE SYNTHASE-RELATED"/>
    <property type="match status" value="1"/>
</dbReference>
<dbReference type="InterPro" id="IPR012094">
    <property type="entry name" value="tRNA_Ile_lys_synt"/>
</dbReference>
<feature type="domain" description="Lysidine-tRNA(Ile) synthetase C-terminal" evidence="9">
    <location>
        <begin position="361"/>
        <end position="425"/>
    </location>
</feature>
<dbReference type="InterPro" id="IPR015262">
    <property type="entry name" value="tRNA_Ile_lys_synt_subst-bd"/>
</dbReference>
<dbReference type="EC" id="6.3.4.19" evidence="8"/>
<dbReference type="STRING" id="2340.JV46_14880"/>
<keyword evidence="11" id="KW-1185">Reference proteome</keyword>
<dbReference type="AlphaFoldDB" id="A0A0B0H7G9"/>
<comment type="catalytic activity">
    <reaction evidence="7 8">
        <text>cytidine(34) in tRNA(Ile2) + L-lysine + ATP = lysidine(34) in tRNA(Ile2) + AMP + diphosphate + H(+)</text>
        <dbReference type="Rhea" id="RHEA:43744"/>
        <dbReference type="Rhea" id="RHEA-COMP:10625"/>
        <dbReference type="Rhea" id="RHEA-COMP:10670"/>
        <dbReference type="ChEBI" id="CHEBI:15378"/>
        <dbReference type="ChEBI" id="CHEBI:30616"/>
        <dbReference type="ChEBI" id="CHEBI:32551"/>
        <dbReference type="ChEBI" id="CHEBI:33019"/>
        <dbReference type="ChEBI" id="CHEBI:82748"/>
        <dbReference type="ChEBI" id="CHEBI:83665"/>
        <dbReference type="ChEBI" id="CHEBI:456215"/>
        <dbReference type="EC" id="6.3.4.19"/>
    </reaction>
</comment>
<comment type="domain">
    <text evidence="8">The N-terminal region contains the highly conserved SGGXDS motif, predicted to be a P-loop motif involved in ATP binding.</text>
</comment>
<reference evidence="10 11" key="1">
    <citation type="journal article" date="2014" name="BMC Genomics">
        <title>The genome of the intracellular bacterium of the coastal bivalve, Solemya velum: a blueprint for thriving in and out of symbiosis.</title>
        <authorList>
            <person name="Dmytrenko O."/>
            <person name="Russell S.L."/>
            <person name="Loo W.T."/>
            <person name="Fontanez K.M."/>
            <person name="Liao L."/>
            <person name="Roeselers G."/>
            <person name="Sharma R."/>
            <person name="Stewart F.J."/>
            <person name="Newton I.L."/>
            <person name="Woyke T."/>
            <person name="Wu D."/>
            <person name="Lang J.M."/>
            <person name="Eisen J.A."/>
            <person name="Cavanaugh C.M."/>
        </authorList>
    </citation>
    <scope>NUCLEOTIDE SEQUENCE [LARGE SCALE GENOMIC DNA]</scope>
    <source>
        <strain evidence="10 11">WH</strain>
    </source>
</reference>
<evidence type="ECO:0000313" key="10">
    <source>
        <dbReference type="EMBL" id="KHF26143.1"/>
    </source>
</evidence>
<evidence type="ECO:0000256" key="6">
    <source>
        <dbReference type="ARBA" id="ARBA00022840"/>
    </source>
</evidence>
<dbReference type="InterPro" id="IPR011063">
    <property type="entry name" value="TilS/TtcA_N"/>
</dbReference>
<keyword evidence="4 8" id="KW-0819">tRNA processing</keyword>
<protein>
    <recommendedName>
        <fullName evidence="8">tRNA(Ile)-lysidine synthase</fullName>
        <ecNumber evidence="8">6.3.4.19</ecNumber>
    </recommendedName>
    <alternativeName>
        <fullName evidence="8">tRNA(Ile)-2-lysyl-cytidine synthase</fullName>
    </alternativeName>
    <alternativeName>
        <fullName evidence="8">tRNA(Ile)-lysidine synthetase</fullName>
    </alternativeName>
</protein>
<keyword evidence="3 8" id="KW-0436">Ligase</keyword>
<dbReference type="Gene3D" id="1.20.59.20">
    <property type="match status" value="1"/>
</dbReference>
<gene>
    <name evidence="8" type="primary">tilS</name>
    <name evidence="10" type="ORF">JV46_14880</name>
</gene>
<name>A0A0B0H7G9_SOVGS</name>
<dbReference type="eggNOG" id="COG0037">
    <property type="taxonomic scope" value="Bacteria"/>
</dbReference>
<dbReference type="Proteomes" id="UP000030856">
    <property type="component" value="Unassembled WGS sequence"/>
</dbReference>
<proteinExistence type="inferred from homology"/>
<dbReference type="PANTHER" id="PTHR43033:SF1">
    <property type="entry name" value="TRNA(ILE)-LYSIDINE SYNTHASE-RELATED"/>
    <property type="match status" value="1"/>
</dbReference>